<feature type="region of interest" description="Disordered" evidence="1">
    <location>
        <begin position="313"/>
        <end position="340"/>
    </location>
</feature>
<keyword evidence="3" id="KW-1185">Reference proteome</keyword>
<protein>
    <submittedName>
        <fullName evidence="2">Uncharacterized protein</fullName>
    </submittedName>
</protein>
<feature type="region of interest" description="Disordered" evidence="1">
    <location>
        <begin position="360"/>
        <end position="465"/>
    </location>
</feature>
<dbReference type="Proteomes" id="UP000076871">
    <property type="component" value="Unassembled WGS sequence"/>
</dbReference>
<dbReference type="AlphaFoldDB" id="A0A165EMJ1"/>
<dbReference type="RefSeq" id="XP_040765114.1">
    <property type="nucleotide sequence ID" value="XM_040908704.1"/>
</dbReference>
<reference evidence="2 3" key="1">
    <citation type="journal article" date="2016" name="Mol. Biol. Evol.">
        <title>Comparative Genomics of Early-Diverging Mushroom-Forming Fungi Provides Insights into the Origins of Lignocellulose Decay Capabilities.</title>
        <authorList>
            <person name="Nagy L.G."/>
            <person name="Riley R."/>
            <person name="Tritt A."/>
            <person name="Adam C."/>
            <person name="Daum C."/>
            <person name="Floudas D."/>
            <person name="Sun H."/>
            <person name="Yadav J.S."/>
            <person name="Pangilinan J."/>
            <person name="Larsson K.H."/>
            <person name="Matsuura K."/>
            <person name="Barry K."/>
            <person name="Labutti K."/>
            <person name="Kuo R."/>
            <person name="Ohm R.A."/>
            <person name="Bhattacharya S.S."/>
            <person name="Shirouzu T."/>
            <person name="Yoshinaga Y."/>
            <person name="Martin F.M."/>
            <person name="Grigoriev I.V."/>
            <person name="Hibbett D.S."/>
        </authorList>
    </citation>
    <scope>NUCLEOTIDE SEQUENCE [LARGE SCALE GENOMIC DNA]</scope>
    <source>
        <strain evidence="2 3">93-53</strain>
    </source>
</reference>
<name>A0A165EMJ1_9APHY</name>
<evidence type="ECO:0000256" key="1">
    <source>
        <dbReference type="SAM" id="MobiDB-lite"/>
    </source>
</evidence>
<gene>
    <name evidence="2" type="ORF">LAESUDRAFT_724832</name>
</gene>
<accession>A0A165EMJ1</accession>
<dbReference type="OrthoDB" id="3357341at2759"/>
<sequence>MSLDQNLFTLNITPSTEDPNVIDLVDPAGTIHYRRHRVPDSTTYIVNVYDPTTDSLLVTATAPLATSKHKTLQLHNPSVVVELKYTGTLTFKWGFKWEDHEFEWRREECYILRKPDPAVLVAVTKEPAGRLKTSTVQILDYNLNRFDIDDRKGLEIIILTALLTFQDVNDAYHAPRAEDAAMSTSVPPATSSTLTSLRTLGFGTGRPSQDAVPTLPPKPPPRVGIERIAEMHMLRTLQGEGEANELEVTEEGSVEEYAQFAQQLLSDEAMLFVTVRSASPAEVPKVLRVVEETKRLRYKSGLDDEELHQYVSYDADKKSKGPRRINLNDPRPKDKQSAYAPPSSLLVHLSKIDMPELQPKAEVKDPGPELGWITGGGPSSYVDNDPALLTDYEMGVLRERTKGKSNERNRAEEKVRKQMERDQKLAEAEQRKADKEYKNQNPFSHPEANRLTKPSVRNSKYHVPH</sequence>
<evidence type="ECO:0000313" key="2">
    <source>
        <dbReference type="EMBL" id="KZT07374.1"/>
    </source>
</evidence>
<feature type="compositionally biased region" description="Basic and acidic residues" evidence="1">
    <location>
        <begin position="396"/>
        <end position="438"/>
    </location>
</feature>
<dbReference type="InParanoid" id="A0A165EMJ1"/>
<dbReference type="EMBL" id="KV427619">
    <property type="protein sequence ID" value="KZT07374.1"/>
    <property type="molecule type" value="Genomic_DNA"/>
</dbReference>
<evidence type="ECO:0000313" key="3">
    <source>
        <dbReference type="Proteomes" id="UP000076871"/>
    </source>
</evidence>
<dbReference type="GeneID" id="63825733"/>
<proteinExistence type="predicted"/>
<dbReference type="STRING" id="1314785.A0A165EMJ1"/>
<organism evidence="2 3">
    <name type="scientific">Laetiporus sulphureus 93-53</name>
    <dbReference type="NCBI Taxonomy" id="1314785"/>
    <lineage>
        <taxon>Eukaryota</taxon>
        <taxon>Fungi</taxon>
        <taxon>Dikarya</taxon>
        <taxon>Basidiomycota</taxon>
        <taxon>Agaricomycotina</taxon>
        <taxon>Agaricomycetes</taxon>
        <taxon>Polyporales</taxon>
        <taxon>Laetiporus</taxon>
    </lineage>
</organism>